<sequence length="248" mass="27447">MLAIRANSGWSWDDEKGADITPEKKGTWDDYVAKHPAAHPFRNAGWVHLDEFDSLAPSSAKGSHVFRASQGLSTAVAEESLNTHGTADDEPDDGDESQGQAACESQVNIDWPSTPPQLSPRTPPPPMNKRRAASPGPQTDSKRVRVSQGNLMMNSLNTTMNRVTTVIENVFRPSTLPPTPVRLQEAMVCAMKLEKNWLTPAQLAKLIDVFEREPHAAVAYQSMKDDEDLRKSWVCMKIHISMPEDDFA</sequence>
<organism evidence="2 3">
    <name type="scientific">Hebeloma cylindrosporum</name>
    <dbReference type="NCBI Taxonomy" id="76867"/>
    <lineage>
        <taxon>Eukaryota</taxon>
        <taxon>Fungi</taxon>
        <taxon>Dikarya</taxon>
        <taxon>Basidiomycota</taxon>
        <taxon>Agaricomycotina</taxon>
        <taxon>Agaricomycetes</taxon>
        <taxon>Agaricomycetidae</taxon>
        <taxon>Agaricales</taxon>
        <taxon>Agaricineae</taxon>
        <taxon>Hymenogastraceae</taxon>
        <taxon>Hebeloma</taxon>
    </lineage>
</organism>
<keyword evidence="3" id="KW-1185">Reference proteome</keyword>
<dbReference type="OrthoDB" id="2930561at2759"/>
<evidence type="ECO:0000256" key="1">
    <source>
        <dbReference type="SAM" id="MobiDB-lite"/>
    </source>
</evidence>
<reference evidence="2 3" key="1">
    <citation type="submission" date="2014-04" db="EMBL/GenBank/DDBJ databases">
        <authorList>
            <consortium name="DOE Joint Genome Institute"/>
            <person name="Kuo A."/>
            <person name="Gay G."/>
            <person name="Dore J."/>
            <person name="Kohler A."/>
            <person name="Nagy L.G."/>
            <person name="Floudas D."/>
            <person name="Copeland A."/>
            <person name="Barry K.W."/>
            <person name="Cichocki N."/>
            <person name="Veneault-Fourrey C."/>
            <person name="LaButti K."/>
            <person name="Lindquist E.A."/>
            <person name="Lipzen A."/>
            <person name="Lundell T."/>
            <person name="Morin E."/>
            <person name="Murat C."/>
            <person name="Sun H."/>
            <person name="Tunlid A."/>
            <person name="Henrissat B."/>
            <person name="Grigoriev I.V."/>
            <person name="Hibbett D.S."/>
            <person name="Martin F."/>
            <person name="Nordberg H.P."/>
            <person name="Cantor M.N."/>
            <person name="Hua S.X."/>
        </authorList>
    </citation>
    <scope>NUCLEOTIDE SEQUENCE [LARGE SCALE GENOMIC DNA]</scope>
    <source>
        <strain evidence="3">h7</strain>
    </source>
</reference>
<dbReference type="Proteomes" id="UP000053424">
    <property type="component" value="Unassembled WGS sequence"/>
</dbReference>
<feature type="region of interest" description="Disordered" evidence="1">
    <location>
        <begin position="82"/>
        <end position="147"/>
    </location>
</feature>
<feature type="region of interest" description="Disordered" evidence="1">
    <location>
        <begin position="1"/>
        <end position="24"/>
    </location>
</feature>
<dbReference type="AlphaFoldDB" id="A0A0C3BPY1"/>
<dbReference type="HOGENOM" id="CLU_067859_0_0_1"/>
<protein>
    <recommendedName>
        <fullName evidence="4">Myb/SANT-like domain-containing protein</fullName>
    </recommendedName>
</protein>
<proteinExistence type="predicted"/>
<dbReference type="EMBL" id="KN831789">
    <property type="protein sequence ID" value="KIM38680.1"/>
    <property type="molecule type" value="Genomic_DNA"/>
</dbReference>
<gene>
    <name evidence="2" type="ORF">M413DRAFT_240338</name>
</gene>
<reference evidence="3" key="2">
    <citation type="submission" date="2015-01" db="EMBL/GenBank/DDBJ databases">
        <title>Evolutionary Origins and Diversification of the Mycorrhizal Mutualists.</title>
        <authorList>
            <consortium name="DOE Joint Genome Institute"/>
            <consortium name="Mycorrhizal Genomics Consortium"/>
            <person name="Kohler A."/>
            <person name="Kuo A."/>
            <person name="Nagy L.G."/>
            <person name="Floudas D."/>
            <person name="Copeland A."/>
            <person name="Barry K.W."/>
            <person name="Cichocki N."/>
            <person name="Veneault-Fourrey C."/>
            <person name="LaButti K."/>
            <person name="Lindquist E.A."/>
            <person name="Lipzen A."/>
            <person name="Lundell T."/>
            <person name="Morin E."/>
            <person name="Murat C."/>
            <person name="Riley R."/>
            <person name="Ohm R."/>
            <person name="Sun H."/>
            <person name="Tunlid A."/>
            <person name="Henrissat B."/>
            <person name="Grigoriev I.V."/>
            <person name="Hibbett D.S."/>
            <person name="Martin F."/>
        </authorList>
    </citation>
    <scope>NUCLEOTIDE SEQUENCE [LARGE SCALE GENOMIC DNA]</scope>
    <source>
        <strain evidence="3">h7</strain>
    </source>
</reference>
<dbReference type="STRING" id="686832.A0A0C3BPY1"/>
<accession>A0A0C3BPY1</accession>
<feature type="compositionally biased region" description="Basic and acidic residues" evidence="1">
    <location>
        <begin position="13"/>
        <end position="24"/>
    </location>
</feature>
<evidence type="ECO:0000313" key="3">
    <source>
        <dbReference type="Proteomes" id="UP000053424"/>
    </source>
</evidence>
<feature type="compositionally biased region" description="Pro residues" evidence="1">
    <location>
        <begin position="113"/>
        <end position="127"/>
    </location>
</feature>
<feature type="compositionally biased region" description="Polar residues" evidence="1">
    <location>
        <begin position="97"/>
        <end position="108"/>
    </location>
</feature>
<name>A0A0C3BPY1_HEBCY</name>
<evidence type="ECO:0008006" key="4">
    <source>
        <dbReference type="Google" id="ProtNLM"/>
    </source>
</evidence>
<evidence type="ECO:0000313" key="2">
    <source>
        <dbReference type="EMBL" id="KIM38680.1"/>
    </source>
</evidence>